<dbReference type="InterPro" id="IPR011032">
    <property type="entry name" value="GroES-like_sf"/>
</dbReference>
<dbReference type="GO" id="GO:0016491">
    <property type="term" value="F:oxidoreductase activity"/>
    <property type="evidence" value="ECO:0007669"/>
    <property type="project" value="UniProtKB-KW"/>
</dbReference>
<reference evidence="7" key="1">
    <citation type="journal article" date="2014" name="Front. Microbiol.">
        <title>High frequency of phylogenetically diverse reductive dehalogenase-homologous genes in deep subseafloor sedimentary metagenomes.</title>
        <authorList>
            <person name="Kawai M."/>
            <person name="Futagami T."/>
            <person name="Toyoda A."/>
            <person name="Takaki Y."/>
            <person name="Nishi S."/>
            <person name="Hori S."/>
            <person name="Arai W."/>
            <person name="Tsubouchi T."/>
            <person name="Morono Y."/>
            <person name="Uchiyama I."/>
            <person name="Ito T."/>
            <person name="Fujiyama A."/>
            <person name="Inagaki F."/>
            <person name="Takami H."/>
        </authorList>
    </citation>
    <scope>NUCLEOTIDE SEQUENCE</scope>
    <source>
        <strain evidence="7">Expedition CK06-06</strain>
    </source>
</reference>
<feature type="domain" description="Alcohol dehydrogenase-like N-terminal" evidence="6">
    <location>
        <begin position="24"/>
        <end position="47"/>
    </location>
</feature>
<comment type="cofactor">
    <cofactor evidence="1">
        <name>Zn(2+)</name>
        <dbReference type="ChEBI" id="CHEBI:29105"/>
    </cofactor>
</comment>
<dbReference type="Pfam" id="PF08240">
    <property type="entry name" value="ADH_N"/>
    <property type="match status" value="1"/>
</dbReference>
<evidence type="ECO:0000313" key="7">
    <source>
        <dbReference type="EMBL" id="GAF87428.1"/>
    </source>
</evidence>
<name>X0T1S8_9ZZZZ</name>
<dbReference type="AlphaFoldDB" id="X0T1S8"/>
<dbReference type="Gene3D" id="3.90.180.10">
    <property type="entry name" value="Medium-chain alcohol dehydrogenases, catalytic domain"/>
    <property type="match status" value="1"/>
</dbReference>
<dbReference type="SUPFAM" id="SSF50129">
    <property type="entry name" value="GroES-like"/>
    <property type="match status" value="1"/>
</dbReference>
<feature type="non-terminal residue" evidence="7">
    <location>
        <position position="47"/>
    </location>
</feature>
<evidence type="ECO:0000256" key="2">
    <source>
        <dbReference type="ARBA" id="ARBA00008072"/>
    </source>
</evidence>
<keyword evidence="5" id="KW-0560">Oxidoreductase</keyword>
<keyword evidence="3" id="KW-0479">Metal-binding</keyword>
<dbReference type="PANTHER" id="PTHR43350:SF17">
    <property type="entry name" value="NAD-DEPENDENT ALCOHOL DEHYDROGENASE"/>
    <property type="match status" value="1"/>
</dbReference>
<comment type="similarity">
    <text evidence="2">Belongs to the zinc-containing alcohol dehydrogenase family.</text>
</comment>
<proteinExistence type="inferred from homology"/>
<dbReference type="EMBL" id="BARS01016461">
    <property type="protein sequence ID" value="GAF87428.1"/>
    <property type="molecule type" value="Genomic_DNA"/>
</dbReference>
<accession>X0T1S8</accession>
<evidence type="ECO:0000259" key="6">
    <source>
        <dbReference type="Pfam" id="PF08240"/>
    </source>
</evidence>
<keyword evidence="4" id="KW-0862">Zinc</keyword>
<organism evidence="7">
    <name type="scientific">marine sediment metagenome</name>
    <dbReference type="NCBI Taxonomy" id="412755"/>
    <lineage>
        <taxon>unclassified sequences</taxon>
        <taxon>metagenomes</taxon>
        <taxon>ecological metagenomes</taxon>
    </lineage>
</organism>
<dbReference type="PANTHER" id="PTHR43350">
    <property type="entry name" value="NAD-DEPENDENT ALCOHOL DEHYDROGENASE"/>
    <property type="match status" value="1"/>
</dbReference>
<comment type="caution">
    <text evidence="7">The sequence shown here is derived from an EMBL/GenBank/DDBJ whole genome shotgun (WGS) entry which is preliminary data.</text>
</comment>
<gene>
    <name evidence="7" type="ORF">S01H1_27087</name>
</gene>
<dbReference type="InterPro" id="IPR013154">
    <property type="entry name" value="ADH-like_N"/>
</dbReference>
<evidence type="ECO:0000256" key="3">
    <source>
        <dbReference type="ARBA" id="ARBA00022723"/>
    </source>
</evidence>
<protein>
    <recommendedName>
        <fullName evidence="6">Alcohol dehydrogenase-like N-terminal domain-containing protein</fullName>
    </recommendedName>
</protein>
<sequence>MKAAVLRAIGQALSLEEVPEPAPGPGQVLVKTAACGICGTDLHIAQG</sequence>
<evidence type="ECO:0000256" key="5">
    <source>
        <dbReference type="ARBA" id="ARBA00023002"/>
    </source>
</evidence>
<dbReference type="GO" id="GO:0046872">
    <property type="term" value="F:metal ion binding"/>
    <property type="evidence" value="ECO:0007669"/>
    <property type="project" value="UniProtKB-KW"/>
</dbReference>
<evidence type="ECO:0000256" key="4">
    <source>
        <dbReference type="ARBA" id="ARBA00022833"/>
    </source>
</evidence>
<evidence type="ECO:0000256" key="1">
    <source>
        <dbReference type="ARBA" id="ARBA00001947"/>
    </source>
</evidence>